<dbReference type="SUPFAM" id="SSF54909">
    <property type="entry name" value="Dimeric alpha+beta barrel"/>
    <property type="match status" value="1"/>
</dbReference>
<dbReference type="PANTHER" id="PTHR43239">
    <property type="entry name" value="UPF0734 PROTEIN DDB_G0273871/DDB_G0273177"/>
    <property type="match status" value="1"/>
</dbReference>
<accession>A0A7W7K481</accession>
<comment type="caution">
    <text evidence="1">The sequence shown here is derived from an EMBL/GenBank/DDBJ whole genome shotgun (WGS) entry which is preliminary data.</text>
</comment>
<organism evidence="1 2">
    <name type="scientific">Sphingomonas kyeonggiensis</name>
    <dbReference type="NCBI Taxonomy" id="1268553"/>
    <lineage>
        <taxon>Bacteria</taxon>
        <taxon>Pseudomonadati</taxon>
        <taxon>Pseudomonadota</taxon>
        <taxon>Alphaproteobacteria</taxon>
        <taxon>Sphingomonadales</taxon>
        <taxon>Sphingomonadaceae</taxon>
        <taxon>Sphingomonas</taxon>
    </lineage>
</organism>
<dbReference type="Proteomes" id="UP000575241">
    <property type="component" value="Unassembled WGS sequence"/>
</dbReference>
<keyword evidence="2" id="KW-1185">Reference proteome</keyword>
<sequence length="112" mass="12494">MTRALFALDLKDDPELIAAYEARHAPGSVWPEVLHDIRQRGFSAMEIWRVADRLVMLAEVPEEGLAPSDPALETVVAEWEATMDAYQRPIAAGGPKWLPMTRIFALDEHPAS</sequence>
<dbReference type="AlphaFoldDB" id="A0A7W7K481"/>
<dbReference type="PANTHER" id="PTHR43239:SF1">
    <property type="entry name" value="UPF0734 PROTEIN DDB_G0273871_DDB_G0273177"/>
    <property type="match status" value="1"/>
</dbReference>
<dbReference type="EC" id="5.1.3.32" evidence="1"/>
<keyword evidence="1" id="KW-0413">Isomerase</keyword>
<protein>
    <submittedName>
        <fullName evidence="1">L-rhamnose mutarotase</fullName>
        <ecNumber evidence="1">5.1.3.32</ecNumber>
    </submittedName>
</protein>
<dbReference type="RefSeq" id="WP_184168806.1">
    <property type="nucleotide sequence ID" value="NZ_JACHLN010000003.1"/>
</dbReference>
<dbReference type="InterPro" id="IPR008000">
    <property type="entry name" value="Rham/fucose_mutarotase"/>
</dbReference>
<evidence type="ECO:0000313" key="1">
    <source>
        <dbReference type="EMBL" id="MBB4840336.1"/>
    </source>
</evidence>
<dbReference type="Pfam" id="PF05336">
    <property type="entry name" value="rhaM"/>
    <property type="match status" value="1"/>
</dbReference>
<dbReference type="InterPro" id="IPR052996">
    <property type="entry name" value="Carb_Metab_Mutarotase"/>
</dbReference>
<reference evidence="1 2" key="1">
    <citation type="submission" date="2020-08" db="EMBL/GenBank/DDBJ databases">
        <title>Functional genomics of gut bacteria from endangered species of beetles.</title>
        <authorList>
            <person name="Carlos-Shanley C."/>
        </authorList>
    </citation>
    <scope>NUCLEOTIDE SEQUENCE [LARGE SCALE GENOMIC DNA]</scope>
    <source>
        <strain evidence="1 2">S00224</strain>
    </source>
</reference>
<evidence type="ECO:0000313" key="2">
    <source>
        <dbReference type="Proteomes" id="UP000575241"/>
    </source>
</evidence>
<gene>
    <name evidence="1" type="ORF">HNP52_003428</name>
</gene>
<dbReference type="GO" id="GO:0062192">
    <property type="term" value="F:L-rhamnose mutarotase activity"/>
    <property type="evidence" value="ECO:0007669"/>
    <property type="project" value="UniProtKB-EC"/>
</dbReference>
<dbReference type="EMBL" id="JACHLN010000003">
    <property type="protein sequence ID" value="MBB4840336.1"/>
    <property type="molecule type" value="Genomic_DNA"/>
</dbReference>
<dbReference type="Gene3D" id="3.30.70.100">
    <property type="match status" value="1"/>
</dbReference>
<name>A0A7W7K481_9SPHN</name>
<proteinExistence type="predicted"/>
<dbReference type="InterPro" id="IPR011008">
    <property type="entry name" value="Dimeric_a/b-barrel"/>
</dbReference>